<gene>
    <name evidence="1" type="ORF">O181_071901</name>
</gene>
<dbReference type="AlphaFoldDB" id="A0A9Q3F1K9"/>
<keyword evidence="2" id="KW-1185">Reference proteome</keyword>
<evidence type="ECO:0000313" key="2">
    <source>
        <dbReference type="Proteomes" id="UP000765509"/>
    </source>
</evidence>
<name>A0A9Q3F1K9_9BASI</name>
<protein>
    <submittedName>
        <fullName evidence="1">Uncharacterized protein</fullName>
    </submittedName>
</protein>
<sequence length="122" mass="13797">MDHQANERVIYLSKLGTLRSRNPKTMLFPKLFFISLLIHSYQAPGSGECPACKFSTAASGQTKTFSCVAQLKCTDETCTKNLGICGEDYESEYDICQDEKCKFEIPKEIYCDKTHSMQHGEH</sequence>
<accession>A0A9Q3F1K9</accession>
<organism evidence="1 2">
    <name type="scientific">Austropuccinia psidii MF-1</name>
    <dbReference type="NCBI Taxonomy" id="1389203"/>
    <lineage>
        <taxon>Eukaryota</taxon>
        <taxon>Fungi</taxon>
        <taxon>Dikarya</taxon>
        <taxon>Basidiomycota</taxon>
        <taxon>Pucciniomycotina</taxon>
        <taxon>Pucciniomycetes</taxon>
        <taxon>Pucciniales</taxon>
        <taxon>Sphaerophragmiaceae</taxon>
        <taxon>Austropuccinia</taxon>
    </lineage>
</organism>
<evidence type="ECO:0000313" key="1">
    <source>
        <dbReference type="EMBL" id="MBW0532186.1"/>
    </source>
</evidence>
<dbReference type="EMBL" id="AVOT02037498">
    <property type="protein sequence ID" value="MBW0532186.1"/>
    <property type="molecule type" value="Genomic_DNA"/>
</dbReference>
<dbReference type="Proteomes" id="UP000765509">
    <property type="component" value="Unassembled WGS sequence"/>
</dbReference>
<proteinExistence type="predicted"/>
<reference evidence="1" key="1">
    <citation type="submission" date="2021-03" db="EMBL/GenBank/DDBJ databases">
        <title>Draft genome sequence of rust myrtle Austropuccinia psidii MF-1, a brazilian biotype.</title>
        <authorList>
            <person name="Quecine M.C."/>
            <person name="Pachon D.M.R."/>
            <person name="Bonatelli M.L."/>
            <person name="Correr F.H."/>
            <person name="Franceschini L.M."/>
            <person name="Leite T.F."/>
            <person name="Margarido G.R.A."/>
            <person name="Almeida C.A."/>
            <person name="Ferrarezi J.A."/>
            <person name="Labate C.A."/>
        </authorList>
    </citation>
    <scope>NUCLEOTIDE SEQUENCE</scope>
    <source>
        <strain evidence="1">MF-1</strain>
    </source>
</reference>
<comment type="caution">
    <text evidence="1">The sequence shown here is derived from an EMBL/GenBank/DDBJ whole genome shotgun (WGS) entry which is preliminary data.</text>
</comment>